<sequence>MPPFRDANTRPYRSPIRPVQRRVPRNIPAWFRRLVEHAAVCRLENCESANSEACVALRRGFRHYEACVARQTQDCFLCTSMRLAISAHIEHCSDRPNCSLRTCRNGAVPSQ</sequence>
<keyword evidence="2" id="KW-0863">Zinc-finger</keyword>
<evidence type="ECO:0000256" key="3">
    <source>
        <dbReference type="ARBA" id="ARBA00022833"/>
    </source>
</evidence>
<evidence type="ECO:0000256" key="1">
    <source>
        <dbReference type="ARBA" id="ARBA00022723"/>
    </source>
</evidence>
<feature type="domain" description="TAZ-type" evidence="4">
    <location>
        <begin position="33"/>
        <end position="103"/>
    </location>
</feature>
<evidence type="ECO:0000256" key="2">
    <source>
        <dbReference type="ARBA" id="ARBA00022771"/>
    </source>
</evidence>
<dbReference type="AlphaFoldDB" id="A0A1I8AQF1"/>
<organism evidence="5 6">
    <name type="scientific">Steinernema glaseri</name>
    <dbReference type="NCBI Taxonomy" id="37863"/>
    <lineage>
        <taxon>Eukaryota</taxon>
        <taxon>Metazoa</taxon>
        <taxon>Ecdysozoa</taxon>
        <taxon>Nematoda</taxon>
        <taxon>Chromadorea</taxon>
        <taxon>Rhabditida</taxon>
        <taxon>Tylenchina</taxon>
        <taxon>Panagrolaimomorpha</taxon>
        <taxon>Strongyloidoidea</taxon>
        <taxon>Steinernematidae</taxon>
        <taxon>Steinernema</taxon>
    </lineage>
</organism>
<dbReference type="InterPro" id="IPR035898">
    <property type="entry name" value="TAZ_dom_sf"/>
</dbReference>
<protein>
    <submittedName>
        <fullName evidence="6">TAZ-type domain-containing protein</fullName>
    </submittedName>
</protein>
<reference evidence="6" key="1">
    <citation type="submission" date="2016-11" db="UniProtKB">
        <authorList>
            <consortium name="WormBaseParasite"/>
        </authorList>
    </citation>
    <scope>IDENTIFICATION</scope>
</reference>
<keyword evidence="1" id="KW-0479">Metal-binding</keyword>
<keyword evidence="3" id="KW-0862">Zinc</keyword>
<dbReference type="InterPro" id="IPR000197">
    <property type="entry name" value="Znf_TAZ"/>
</dbReference>
<dbReference type="GO" id="GO:0008270">
    <property type="term" value="F:zinc ion binding"/>
    <property type="evidence" value="ECO:0007669"/>
    <property type="project" value="UniProtKB-KW"/>
</dbReference>
<keyword evidence="5" id="KW-1185">Reference proteome</keyword>
<proteinExistence type="predicted"/>
<dbReference type="SUPFAM" id="SSF57933">
    <property type="entry name" value="TAZ domain"/>
    <property type="match status" value="1"/>
</dbReference>
<evidence type="ECO:0000313" key="5">
    <source>
        <dbReference type="Proteomes" id="UP000095287"/>
    </source>
</evidence>
<dbReference type="Gene3D" id="1.20.1020.10">
    <property type="entry name" value="TAZ domain"/>
    <property type="match status" value="1"/>
</dbReference>
<name>A0A1I8AQF1_9BILA</name>
<dbReference type="Pfam" id="PF02135">
    <property type="entry name" value="zf-TAZ"/>
    <property type="match status" value="1"/>
</dbReference>
<dbReference type="WBParaSite" id="L893_g8102.t1">
    <property type="protein sequence ID" value="L893_g8102.t1"/>
    <property type="gene ID" value="L893_g8102"/>
</dbReference>
<dbReference type="Proteomes" id="UP000095287">
    <property type="component" value="Unplaced"/>
</dbReference>
<evidence type="ECO:0000313" key="6">
    <source>
        <dbReference type="WBParaSite" id="L893_g8102.t1"/>
    </source>
</evidence>
<evidence type="ECO:0000259" key="4">
    <source>
        <dbReference type="Pfam" id="PF02135"/>
    </source>
</evidence>
<accession>A0A1I8AQF1</accession>